<name>A0A9D4RCS0_DREPO</name>
<accession>A0A9D4RCS0</accession>
<comment type="caution">
    <text evidence="2">The sequence shown here is derived from an EMBL/GenBank/DDBJ whole genome shotgun (WGS) entry which is preliminary data.</text>
</comment>
<feature type="compositionally biased region" description="Low complexity" evidence="1">
    <location>
        <begin position="88"/>
        <end position="107"/>
    </location>
</feature>
<dbReference type="Proteomes" id="UP000828390">
    <property type="component" value="Unassembled WGS sequence"/>
</dbReference>
<proteinExistence type="predicted"/>
<evidence type="ECO:0000313" key="3">
    <source>
        <dbReference type="Proteomes" id="UP000828390"/>
    </source>
</evidence>
<dbReference type="AlphaFoldDB" id="A0A9D4RCS0"/>
<evidence type="ECO:0000256" key="1">
    <source>
        <dbReference type="SAM" id="MobiDB-lite"/>
    </source>
</evidence>
<feature type="compositionally biased region" description="Basic and acidic residues" evidence="1">
    <location>
        <begin position="147"/>
        <end position="161"/>
    </location>
</feature>
<dbReference type="EMBL" id="JAIWYP010000002">
    <property type="protein sequence ID" value="KAH3862708.1"/>
    <property type="molecule type" value="Genomic_DNA"/>
</dbReference>
<protein>
    <submittedName>
        <fullName evidence="2">Uncharacterized protein</fullName>
    </submittedName>
</protein>
<reference evidence="2" key="2">
    <citation type="submission" date="2020-11" db="EMBL/GenBank/DDBJ databases">
        <authorList>
            <person name="McCartney M.A."/>
            <person name="Auch B."/>
            <person name="Kono T."/>
            <person name="Mallez S."/>
            <person name="Becker A."/>
            <person name="Gohl D.M."/>
            <person name="Silverstein K.A.T."/>
            <person name="Koren S."/>
            <person name="Bechman K.B."/>
            <person name="Herman A."/>
            <person name="Abrahante J.E."/>
            <person name="Garbe J."/>
        </authorList>
    </citation>
    <scope>NUCLEOTIDE SEQUENCE</scope>
    <source>
        <strain evidence="2">Duluth1</strain>
        <tissue evidence="2">Whole animal</tissue>
    </source>
</reference>
<keyword evidence="3" id="KW-1185">Reference proteome</keyword>
<dbReference type="CDD" id="cd22791">
    <property type="entry name" value="OTU_VRTN"/>
    <property type="match status" value="1"/>
</dbReference>
<reference evidence="2" key="1">
    <citation type="journal article" date="2019" name="bioRxiv">
        <title>The Genome of the Zebra Mussel, Dreissena polymorpha: A Resource for Invasive Species Research.</title>
        <authorList>
            <person name="McCartney M.A."/>
            <person name="Auch B."/>
            <person name="Kono T."/>
            <person name="Mallez S."/>
            <person name="Zhang Y."/>
            <person name="Obille A."/>
            <person name="Becker A."/>
            <person name="Abrahante J.E."/>
            <person name="Garbe J."/>
            <person name="Badalamenti J.P."/>
            <person name="Herman A."/>
            <person name="Mangelson H."/>
            <person name="Liachko I."/>
            <person name="Sullivan S."/>
            <person name="Sone E.D."/>
            <person name="Koren S."/>
            <person name="Silverstein K.A.T."/>
            <person name="Beckman K.B."/>
            <person name="Gohl D.M."/>
        </authorList>
    </citation>
    <scope>NUCLEOTIDE SEQUENCE</scope>
    <source>
        <strain evidence="2">Duluth1</strain>
        <tissue evidence="2">Whole animal</tissue>
    </source>
</reference>
<dbReference type="InterPro" id="IPR047273">
    <property type="entry name" value="VRTN_OTU_dom"/>
</dbReference>
<evidence type="ECO:0000313" key="2">
    <source>
        <dbReference type="EMBL" id="KAH3862708.1"/>
    </source>
</evidence>
<gene>
    <name evidence="2" type="ORF">DPMN_025682</name>
</gene>
<feature type="compositionally biased region" description="Basic and acidic residues" evidence="1">
    <location>
        <begin position="125"/>
        <end position="141"/>
    </location>
</feature>
<feature type="region of interest" description="Disordered" evidence="1">
    <location>
        <begin position="88"/>
        <end position="161"/>
    </location>
</feature>
<sequence length="185" mass="21263">MGIWQIFALSSVLNAPIRSVYPEKGNPNVRQDLNRLILPRTDMKYDVIYILWTNTRDDITESNWSPNHFVPLLPFTHECRNDVNNNENNLKENVNNNKNTDFNVKNNGENIDSKDDSKNTYYSDLGDKSEKNGDVDKNSSDKRKKSDVKSEENGEKSEKKTALVQKMKIKVTTAINILCLTYMSV</sequence>
<organism evidence="2 3">
    <name type="scientific">Dreissena polymorpha</name>
    <name type="common">Zebra mussel</name>
    <name type="synonym">Mytilus polymorpha</name>
    <dbReference type="NCBI Taxonomy" id="45954"/>
    <lineage>
        <taxon>Eukaryota</taxon>
        <taxon>Metazoa</taxon>
        <taxon>Spiralia</taxon>
        <taxon>Lophotrochozoa</taxon>
        <taxon>Mollusca</taxon>
        <taxon>Bivalvia</taxon>
        <taxon>Autobranchia</taxon>
        <taxon>Heteroconchia</taxon>
        <taxon>Euheterodonta</taxon>
        <taxon>Imparidentia</taxon>
        <taxon>Neoheterodontei</taxon>
        <taxon>Myida</taxon>
        <taxon>Dreissenoidea</taxon>
        <taxon>Dreissenidae</taxon>
        <taxon>Dreissena</taxon>
    </lineage>
</organism>